<accession>A0A6N4UN90</accession>
<evidence type="ECO:0000256" key="2">
    <source>
        <dbReference type="ARBA" id="ARBA00022603"/>
    </source>
</evidence>
<dbReference type="GO" id="GO:0032259">
    <property type="term" value="P:methylation"/>
    <property type="evidence" value="ECO:0007669"/>
    <property type="project" value="UniProtKB-KW"/>
</dbReference>
<evidence type="ECO:0000256" key="4">
    <source>
        <dbReference type="ARBA" id="ARBA00022691"/>
    </source>
</evidence>
<comment type="catalytic activity">
    <reaction evidence="7">
        <text>a 2'-deoxycytidine in DNA + S-adenosyl-L-methionine = an N(4)-methyl-2'-deoxycytidine in DNA + S-adenosyl-L-homocysteine + H(+)</text>
        <dbReference type="Rhea" id="RHEA:16857"/>
        <dbReference type="Rhea" id="RHEA-COMP:11369"/>
        <dbReference type="Rhea" id="RHEA-COMP:13674"/>
        <dbReference type="ChEBI" id="CHEBI:15378"/>
        <dbReference type="ChEBI" id="CHEBI:57856"/>
        <dbReference type="ChEBI" id="CHEBI:59789"/>
        <dbReference type="ChEBI" id="CHEBI:85452"/>
        <dbReference type="ChEBI" id="CHEBI:137933"/>
        <dbReference type="EC" id="2.1.1.113"/>
    </reaction>
</comment>
<dbReference type="PROSITE" id="PS00093">
    <property type="entry name" value="N4_MTASE"/>
    <property type="match status" value="1"/>
</dbReference>
<evidence type="ECO:0000256" key="7">
    <source>
        <dbReference type="ARBA" id="ARBA00049120"/>
    </source>
</evidence>
<reference evidence="11 12" key="1">
    <citation type="journal article" date="2019" name="Emerg. Microbes Infect.">
        <title>Comprehensive subspecies identification of 175 nontuberculous mycobacteria species based on 7547 genomic profiles.</title>
        <authorList>
            <person name="Matsumoto Y."/>
            <person name="Kinjo T."/>
            <person name="Motooka D."/>
            <person name="Nabeya D."/>
            <person name="Jung N."/>
            <person name="Uechi K."/>
            <person name="Horii T."/>
            <person name="Iida T."/>
            <person name="Fujita J."/>
            <person name="Nakamura S."/>
        </authorList>
    </citation>
    <scope>NUCLEOTIDE SEQUENCE [LARGE SCALE GENOMIC DNA]</scope>
    <source>
        <strain evidence="11 12">JCM 12272</strain>
    </source>
</reference>
<dbReference type="GO" id="GO:0003677">
    <property type="term" value="F:DNA binding"/>
    <property type="evidence" value="ECO:0007669"/>
    <property type="project" value="UniProtKB-KW"/>
</dbReference>
<name>A0A6N4UN90_9MYCO</name>
<dbReference type="Proteomes" id="UP000466906">
    <property type="component" value="Chromosome"/>
</dbReference>
<dbReference type="InterPro" id="IPR029063">
    <property type="entry name" value="SAM-dependent_MTases_sf"/>
</dbReference>
<dbReference type="EMBL" id="AP022565">
    <property type="protein sequence ID" value="BBX25011.1"/>
    <property type="molecule type" value="Genomic_DNA"/>
</dbReference>
<evidence type="ECO:0000256" key="6">
    <source>
        <dbReference type="ARBA" id="ARBA00023125"/>
    </source>
</evidence>
<dbReference type="InterPro" id="IPR002941">
    <property type="entry name" value="DNA_methylase_N4/N6"/>
</dbReference>
<feature type="domain" description="DNA methylase N-4/N-6" evidence="10">
    <location>
        <begin position="29"/>
        <end position="324"/>
    </location>
</feature>
<dbReference type="InterPro" id="IPR001091">
    <property type="entry name" value="RM_Methyltransferase"/>
</dbReference>
<dbReference type="RefSeq" id="WP_163660240.1">
    <property type="nucleotide sequence ID" value="NZ_AP022565.1"/>
</dbReference>
<evidence type="ECO:0000256" key="1">
    <source>
        <dbReference type="ARBA" id="ARBA00010203"/>
    </source>
</evidence>
<evidence type="ECO:0000259" key="10">
    <source>
        <dbReference type="Pfam" id="PF01555"/>
    </source>
</evidence>
<sequence length="379" mass="41498">MSTPIALPRNHIILGDALDRLRQLPDASVDSVITSPPYFSLRDYGADGQLGLEGHVDQWVEELAAISEQVARVLVPTGTYWLNLGDTYSTHPSQGAKRKSLLMAPERVAIRLQKDGWIIRNKIIWAKPNPMPTSIRDRLNCTHEVIYVFAKQPKYFFDLDAIRVPHTSAIKAGSKKAHTAHRESWRGPNSMSGKGLHGMMASGRVGHPLGKNPGDVWTIAPGGYRSAHHAIYPLALAERMVAAGCPEARCTRCRLPWQRPVIRALGGTATRAALAPTCKCETDSEPGLVLDPFTGSGTTAVAAEKIRRDWLGIELNPEFANSAEARITAAREGPPATPAETSTPRTQPLLRQCHAAVPVNPSRAYRPQRTEEVAHVHTR</sequence>
<keyword evidence="2 11" id="KW-0489">Methyltransferase</keyword>
<comment type="similarity">
    <text evidence="1">Belongs to the N(4)/N(6)-methyltransferase family. N(4) subfamily.</text>
</comment>
<evidence type="ECO:0000256" key="9">
    <source>
        <dbReference type="SAM" id="MobiDB-lite"/>
    </source>
</evidence>
<evidence type="ECO:0000256" key="5">
    <source>
        <dbReference type="ARBA" id="ARBA00022747"/>
    </source>
</evidence>
<dbReference type="EC" id="2.1.1.-" evidence="8"/>
<dbReference type="Pfam" id="PF01555">
    <property type="entry name" value="N6_N4_Mtase"/>
    <property type="match status" value="1"/>
</dbReference>
<keyword evidence="4" id="KW-0949">S-adenosyl-L-methionine</keyword>
<dbReference type="REBASE" id="374198">
    <property type="entry name" value="M.Mal12272ORF1360P"/>
</dbReference>
<gene>
    <name evidence="11" type="primary">yhdJ</name>
    <name evidence="11" type="ORF">MALV_01360</name>
</gene>
<evidence type="ECO:0000256" key="8">
    <source>
        <dbReference type="RuleBase" id="RU362026"/>
    </source>
</evidence>
<dbReference type="GO" id="GO:0008170">
    <property type="term" value="F:N-methyltransferase activity"/>
    <property type="evidence" value="ECO:0007669"/>
    <property type="project" value="InterPro"/>
</dbReference>
<keyword evidence="5" id="KW-0680">Restriction system</keyword>
<keyword evidence="3 11" id="KW-0808">Transferase</keyword>
<evidence type="ECO:0000256" key="3">
    <source>
        <dbReference type="ARBA" id="ARBA00022679"/>
    </source>
</evidence>
<dbReference type="Gene3D" id="3.40.50.150">
    <property type="entry name" value="Vaccinia Virus protein VP39"/>
    <property type="match status" value="1"/>
</dbReference>
<dbReference type="KEGG" id="malv:MALV_01360"/>
<dbReference type="InterPro" id="IPR017985">
    <property type="entry name" value="MeTrfase_CN4_CS"/>
</dbReference>
<dbReference type="GO" id="GO:0009307">
    <property type="term" value="P:DNA restriction-modification system"/>
    <property type="evidence" value="ECO:0007669"/>
    <property type="project" value="UniProtKB-KW"/>
</dbReference>
<dbReference type="PRINTS" id="PR00508">
    <property type="entry name" value="S21N4MTFRASE"/>
</dbReference>
<evidence type="ECO:0000313" key="11">
    <source>
        <dbReference type="EMBL" id="BBX25011.1"/>
    </source>
</evidence>
<organism evidence="11 12">
    <name type="scientific">Mycolicibacterium alvei</name>
    <dbReference type="NCBI Taxonomy" id="67081"/>
    <lineage>
        <taxon>Bacteria</taxon>
        <taxon>Bacillati</taxon>
        <taxon>Actinomycetota</taxon>
        <taxon>Actinomycetes</taxon>
        <taxon>Mycobacteriales</taxon>
        <taxon>Mycobacteriaceae</taxon>
        <taxon>Mycolicibacterium</taxon>
    </lineage>
</organism>
<dbReference type="SUPFAM" id="SSF53335">
    <property type="entry name" value="S-adenosyl-L-methionine-dependent methyltransferases"/>
    <property type="match status" value="1"/>
</dbReference>
<keyword evidence="6" id="KW-0238">DNA-binding</keyword>
<dbReference type="AlphaFoldDB" id="A0A6N4UN90"/>
<dbReference type="GO" id="GO:0015667">
    <property type="term" value="F:site-specific DNA-methyltransferase (cytosine-N4-specific) activity"/>
    <property type="evidence" value="ECO:0007669"/>
    <property type="project" value="UniProtKB-EC"/>
</dbReference>
<evidence type="ECO:0000313" key="12">
    <source>
        <dbReference type="Proteomes" id="UP000466906"/>
    </source>
</evidence>
<protein>
    <recommendedName>
        <fullName evidence="8">Methyltransferase</fullName>
        <ecNumber evidence="8">2.1.1.-</ecNumber>
    </recommendedName>
</protein>
<keyword evidence="12" id="KW-1185">Reference proteome</keyword>
<proteinExistence type="inferred from homology"/>
<feature type="region of interest" description="Disordered" evidence="9">
    <location>
        <begin position="173"/>
        <end position="192"/>
    </location>
</feature>